<dbReference type="Gene3D" id="1.10.1220.10">
    <property type="entry name" value="Met repressor-like"/>
    <property type="match status" value="1"/>
</dbReference>
<evidence type="ECO:0000259" key="1">
    <source>
        <dbReference type="Pfam" id="PF12651"/>
    </source>
</evidence>
<dbReference type="InterPro" id="IPR013321">
    <property type="entry name" value="Arc_rbn_hlx_hlx"/>
</dbReference>
<organism evidence="2 3">
    <name type="scientific">Polaribacter vadi</name>
    <dbReference type="NCBI Taxonomy" id="1774273"/>
    <lineage>
        <taxon>Bacteria</taxon>
        <taxon>Pseudomonadati</taxon>
        <taxon>Bacteroidota</taxon>
        <taxon>Flavobacteriia</taxon>
        <taxon>Flavobacteriales</taxon>
        <taxon>Flavobacteriaceae</taxon>
    </lineage>
</organism>
<dbReference type="Proteomes" id="UP000092584">
    <property type="component" value="Unassembled WGS sequence"/>
</dbReference>
<sequence length="81" mass="9155">MATFTSSLPDSLLDKLSVLAKELKLPKNRLIENALELYLEQIEKASYIKSYKQAATDEDILKVAEEGVQEYFTAINDTETN</sequence>
<dbReference type="SUPFAM" id="SSF47598">
    <property type="entry name" value="Ribbon-helix-helix"/>
    <property type="match status" value="1"/>
</dbReference>
<name>A0A1B8TNU9_9FLAO</name>
<dbReference type="Pfam" id="PF12651">
    <property type="entry name" value="RHH_3"/>
    <property type="match status" value="1"/>
</dbReference>
<keyword evidence="3" id="KW-1185">Reference proteome</keyword>
<comment type="caution">
    <text evidence="2">The sequence shown here is derived from an EMBL/GenBank/DDBJ whole genome shotgun (WGS) entry which is preliminary data.</text>
</comment>
<dbReference type="GO" id="GO:0006355">
    <property type="term" value="P:regulation of DNA-templated transcription"/>
    <property type="evidence" value="ECO:0007669"/>
    <property type="project" value="InterPro"/>
</dbReference>
<reference evidence="3" key="1">
    <citation type="submission" date="2016-02" db="EMBL/GenBank/DDBJ databases">
        <authorList>
            <person name="Shin S.-K."/>
            <person name="Yi H."/>
            <person name="Kim E."/>
        </authorList>
    </citation>
    <scope>NUCLEOTIDE SEQUENCE [LARGE SCALE GENOMIC DNA]</scope>
    <source>
        <strain evidence="3">LPB0003</strain>
    </source>
</reference>
<dbReference type="InterPro" id="IPR038733">
    <property type="entry name" value="Predicted_DNA_bind_prot_RHH"/>
</dbReference>
<evidence type="ECO:0000313" key="2">
    <source>
        <dbReference type="EMBL" id="OBY61275.1"/>
    </source>
</evidence>
<dbReference type="OrthoDB" id="826419at2"/>
<evidence type="ECO:0000313" key="3">
    <source>
        <dbReference type="Proteomes" id="UP000092584"/>
    </source>
</evidence>
<dbReference type="AlphaFoldDB" id="A0A1B8TNU9"/>
<dbReference type="EMBL" id="LSFM01000027">
    <property type="protein sequence ID" value="OBY61275.1"/>
    <property type="molecule type" value="Genomic_DNA"/>
</dbReference>
<feature type="domain" description="Predicted DNA-binding protein ribbon-helix-helix" evidence="1">
    <location>
        <begin position="4"/>
        <end position="40"/>
    </location>
</feature>
<gene>
    <name evidence="2" type="ORF">LPB3_15785</name>
</gene>
<dbReference type="InterPro" id="IPR010985">
    <property type="entry name" value="Ribbon_hlx_hlx"/>
</dbReference>
<proteinExistence type="predicted"/>
<dbReference type="RefSeq" id="WP_065320609.1">
    <property type="nucleotide sequence ID" value="NZ_CP017477.1"/>
</dbReference>
<dbReference type="STRING" id="1774273.LPB03_15835"/>
<accession>A0A1B8TNU9</accession>
<dbReference type="KEGG" id="pob:LPB03_15835"/>
<protein>
    <submittedName>
        <fullName evidence="2">CopG family transcriptional regulator</fullName>
    </submittedName>
</protein>